<dbReference type="STRING" id="1385515.GCA_000423325_00122"/>
<reference evidence="2 3" key="1">
    <citation type="submission" date="2013-08" db="EMBL/GenBank/DDBJ databases">
        <title>Genomic analysis of Lysobacter defluvii.</title>
        <authorList>
            <person name="Wang Q."/>
            <person name="Wang G."/>
        </authorList>
    </citation>
    <scope>NUCLEOTIDE SEQUENCE [LARGE SCALE GENOMIC DNA]</scope>
    <source>
        <strain evidence="2 3">IMMIB APB-9</strain>
    </source>
</reference>
<gene>
    <name evidence="2" type="ORF">N791_01200</name>
</gene>
<dbReference type="InterPro" id="IPR052917">
    <property type="entry name" value="Stress-Dev_Protein"/>
</dbReference>
<sequence>MATQQEIAGKLWDALQQDRFVMLGLDGADAAVQPQPMTLLMDGNHSPFWFFTSSETDLARAVSTEQRAIATFTKKGLDLFASMRGTLVVDNDQAVMDRLWSPMVEAWFEGRNDPRITLLRLDVSEAQVWLNEGQLLAGVKLMLGIKPTDQDGQDRDTVDLD</sequence>
<evidence type="ECO:0000313" key="3">
    <source>
        <dbReference type="Proteomes" id="UP000030003"/>
    </source>
</evidence>
<dbReference type="Pfam" id="PF16242">
    <property type="entry name" value="Pyrid_ox_like"/>
    <property type="match status" value="1"/>
</dbReference>
<dbReference type="PANTHER" id="PTHR34818">
    <property type="entry name" value="PROTEIN BLI-3"/>
    <property type="match status" value="1"/>
</dbReference>
<evidence type="ECO:0000259" key="1">
    <source>
        <dbReference type="Pfam" id="PF16242"/>
    </source>
</evidence>
<protein>
    <submittedName>
        <fullName evidence="2">General stress protein</fullName>
    </submittedName>
</protein>
<dbReference type="AlphaFoldDB" id="A0A0A0M6F7"/>
<dbReference type="SUPFAM" id="SSF50475">
    <property type="entry name" value="FMN-binding split barrel"/>
    <property type="match status" value="1"/>
</dbReference>
<dbReference type="EMBL" id="AVBH01000067">
    <property type="protein sequence ID" value="KGO98573.1"/>
    <property type="molecule type" value="Genomic_DNA"/>
</dbReference>
<dbReference type="RefSeq" id="WP_027068716.1">
    <property type="nucleotide sequence ID" value="NZ_AUHT01000004.1"/>
</dbReference>
<proteinExistence type="predicted"/>
<evidence type="ECO:0000313" key="2">
    <source>
        <dbReference type="EMBL" id="KGO98573.1"/>
    </source>
</evidence>
<dbReference type="Gene3D" id="2.30.110.10">
    <property type="entry name" value="Electron Transport, Fmn-binding Protein, Chain A"/>
    <property type="match status" value="1"/>
</dbReference>
<name>A0A0A0M6F7_9GAMM</name>
<feature type="domain" description="General stress protein FMN-binding split barrel" evidence="1">
    <location>
        <begin position="9"/>
        <end position="140"/>
    </location>
</feature>
<dbReference type="eggNOG" id="COG3871">
    <property type="taxonomic scope" value="Bacteria"/>
</dbReference>
<dbReference type="InterPro" id="IPR038725">
    <property type="entry name" value="YdaG_split_barrel_FMN-bd"/>
</dbReference>
<dbReference type="PANTHER" id="PTHR34818:SF1">
    <property type="entry name" value="PROTEIN BLI-3"/>
    <property type="match status" value="1"/>
</dbReference>
<dbReference type="Proteomes" id="UP000030003">
    <property type="component" value="Unassembled WGS sequence"/>
</dbReference>
<organism evidence="2 3">
    <name type="scientific">Lysobacter defluvii IMMIB APB-9 = DSM 18482</name>
    <dbReference type="NCBI Taxonomy" id="1385515"/>
    <lineage>
        <taxon>Bacteria</taxon>
        <taxon>Pseudomonadati</taxon>
        <taxon>Pseudomonadota</taxon>
        <taxon>Gammaproteobacteria</taxon>
        <taxon>Lysobacterales</taxon>
        <taxon>Lysobacteraceae</taxon>
        <taxon>Novilysobacter</taxon>
    </lineage>
</organism>
<dbReference type="OrthoDB" id="1432662at2"/>
<comment type="caution">
    <text evidence="2">The sequence shown here is derived from an EMBL/GenBank/DDBJ whole genome shotgun (WGS) entry which is preliminary data.</text>
</comment>
<dbReference type="InterPro" id="IPR012349">
    <property type="entry name" value="Split_barrel_FMN-bd"/>
</dbReference>
<keyword evidence="3" id="KW-1185">Reference proteome</keyword>
<accession>A0A0A0M6F7</accession>